<protein>
    <recommendedName>
        <fullName evidence="19">Receptor-like serine/threonine-protein kinase</fullName>
        <ecNumber evidence="19">2.7.11.1</ecNumber>
    </recommendedName>
</protein>
<sequence length="870" mass="97406">MSNYWTRSILLYFLVFPRFICLLSVQSAGLFDFPTANLSTSWENIPSLRYSISFSDGSTIRPVLVRGFLGPRFGCGFYCNGNCESYLFAIFIIQSELGPLFISPDAPVDTVLDFGFPQVVWSANRNNPVRINATLQLTSDGDLVLKDADGTIAWSTDTGGQSVSGLNMTDMGNLVLFDDNNAIVWQSFDHPTDCLVPGQKLKEGQKLIPSVSATNWTELSLLSLTVSKTACVALIESSPPQAYYETYSSGTKTNEEPTYVVLENGSFTLFVDSNTRTYVTIPVALSAQYLRFGATGQLRLYEWNTQGAAWRIVTDVTSVTGGVCFYPTVCGNYGICSKGQCSCPASDSGRTTYFRHVNDREPNLGCSETTSLSCEVSEYHNFLELTDTTYFSFRTDLENVDSKRCKEACLQNCSCKAAIFRYGSDHANGSCHLPNQILSLINNEPEATDYNSTVFVKVQNNSIDKVENNSTTARRKAKNRVAVILGSSLGSFFGLLLLVGIFVLLVWKERNGEAEEDYLDQVPGMPTRFSFEDLKAITENFRKVLGEGGFGTAFEGTTADGTKIAVKRLNGLDQVKKSFLAEVESIGSLHHMNLVRLLGFCAEKSHRLLVYEFMSNGSLDKWIFHQSREFVLDWKQRKKIILDIAKGLTYLHEECSQKVIHLDIKPQNILLDNQFNAKICDFGLSKLIHRDQSKVVTTMRGTPGYLAPEWLSSVITEKVDIYSFGIVVLEMLCGRRNIDPSQPEELMHLLSIFEKKVEENRLVDLVDSCIEDIHREEVMNLMRLAAWCLQRDHTRRPSMSMVVKVLEGVAEVEDDLDYNLPNPASNRTFAEASPLNQVLTSVKKCFHISMLCLIMLETDFNCVSERDFTF</sequence>
<dbReference type="SUPFAM" id="SSF56112">
    <property type="entry name" value="Protein kinase-like (PK-like)"/>
    <property type="match status" value="1"/>
</dbReference>
<evidence type="ECO:0000256" key="11">
    <source>
        <dbReference type="ARBA" id="ARBA00022840"/>
    </source>
</evidence>
<keyword evidence="10 19" id="KW-0418">Kinase</keyword>
<dbReference type="PROSITE" id="PS50948">
    <property type="entry name" value="PAN"/>
    <property type="match status" value="1"/>
</dbReference>
<evidence type="ECO:0000256" key="7">
    <source>
        <dbReference type="ARBA" id="ARBA00022729"/>
    </source>
</evidence>
<dbReference type="PROSITE" id="PS50011">
    <property type="entry name" value="PROTEIN_KINASE_DOM"/>
    <property type="match status" value="1"/>
</dbReference>
<keyword evidence="4" id="KW-0597">Phosphoprotein</keyword>
<dbReference type="InterPro" id="IPR011009">
    <property type="entry name" value="Kinase-like_dom_sf"/>
</dbReference>
<dbReference type="InterPro" id="IPR003609">
    <property type="entry name" value="Pan_app"/>
</dbReference>
<feature type="domain" description="Bulb-type lectin" evidence="24">
    <location>
        <begin position="51"/>
        <end position="189"/>
    </location>
</feature>
<evidence type="ECO:0000256" key="16">
    <source>
        <dbReference type="ARBA" id="ARBA00023180"/>
    </source>
</evidence>
<keyword evidence="15" id="KW-0675">Receptor</keyword>
<evidence type="ECO:0000259" key="25">
    <source>
        <dbReference type="PROSITE" id="PS50948"/>
    </source>
</evidence>
<evidence type="ECO:0000256" key="19">
    <source>
        <dbReference type="PIRNR" id="PIRNR000641"/>
    </source>
</evidence>
<evidence type="ECO:0000256" key="22">
    <source>
        <dbReference type="SAM" id="SignalP"/>
    </source>
</evidence>
<keyword evidence="6 21" id="KW-0812">Transmembrane</keyword>
<dbReference type="FunFam" id="3.30.200.20:FF:000178">
    <property type="entry name" value="serine/threonine-protein kinase PBS1-like"/>
    <property type="match status" value="1"/>
</dbReference>
<evidence type="ECO:0000259" key="24">
    <source>
        <dbReference type="PROSITE" id="PS50927"/>
    </source>
</evidence>
<evidence type="ECO:0000256" key="18">
    <source>
        <dbReference type="ARBA" id="ARBA00048679"/>
    </source>
</evidence>
<dbReference type="SMART" id="SM00108">
    <property type="entry name" value="B_lectin"/>
    <property type="match status" value="1"/>
</dbReference>
<evidence type="ECO:0000256" key="5">
    <source>
        <dbReference type="ARBA" id="ARBA00022679"/>
    </source>
</evidence>
<dbReference type="CDD" id="cd01098">
    <property type="entry name" value="PAN_AP_plant"/>
    <property type="match status" value="1"/>
</dbReference>
<accession>B9SIQ7</accession>
<keyword evidence="9 19" id="KW-0547">Nucleotide-binding</keyword>
<dbReference type="GO" id="GO:0004674">
    <property type="term" value="F:protein serine/threonine kinase activity"/>
    <property type="evidence" value="ECO:0007669"/>
    <property type="project" value="UniProtKB-KW"/>
</dbReference>
<dbReference type="CDD" id="cd00028">
    <property type="entry name" value="B_lectin"/>
    <property type="match status" value="1"/>
</dbReference>
<dbReference type="Gene3D" id="3.30.200.20">
    <property type="entry name" value="Phosphorylase Kinase, domain 1"/>
    <property type="match status" value="1"/>
</dbReference>
<dbReference type="SUPFAM" id="SSF51110">
    <property type="entry name" value="alpha-D-mannose-specific plant lectins"/>
    <property type="match status" value="1"/>
</dbReference>
<evidence type="ECO:0000256" key="4">
    <source>
        <dbReference type="ARBA" id="ARBA00022553"/>
    </source>
</evidence>
<evidence type="ECO:0000256" key="6">
    <source>
        <dbReference type="ARBA" id="ARBA00022692"/>
    </source>
</evidence>
<evidence type="ECO:0000256" key="13">
    <source>
        <dbReference type="ARBA" id="ARBA00023136"/>
    </source>
</evidence>
<proteinExistence type="inferred from homology"/>
<keyword evidence="16" id="KW-0325">Glycoprotein</keyword>
<dbReference type="PIRSF" id="PIRSF000641">
    <property type="entry name" value="SRK"/>
    <property type="match status" value="1"/>
</dbReference>
<evidence type="ECO:0000256" key="2">
    <source>
        <dbReference type="ARBA" id="ARBA00022527"/>
    </source>
</evidence>
<dbReference type="InParanoid" id="B9SIQ7"/>
<dbReference type="InterPro" id="IPR008271">
    <property type="entry name" value="Ser/Thr_kinase_AS"/>
</dbReference>
<keyword evidence="5 19" id="KW-0808">Transferase</keyword>
<evidence type="ECO:0000256" key="21">
    <source>
        <dbReference type="SAM" id="Phobius"/>
    </source>
</evidence>
<keyword evidence="14" id="KW-1015">Disulfide bond</keyword>
<keyword evidence="2 19" id="KW-0723">Serine/threonine-protein kinase</keyword>
<dbReference type="InterPro" id="IPR001480">
    <property type="entry name" value="Bulb-type_lectin_dom"/>
</dbReference>
<dbReference type="FunFam" id="1.10.510.10:FF:000248">
    <property type="entry name" value="S-receptor-like kinase 5"/>
    <property type="match status" value="1"/>
</dbReference>
<comment type="catalytic activity">
    <reaction evidence="18 19">
        <text>L-seryl-[protein] + ATP = O-phospho-L-seryl-[protein] + ADP + H(+)</text>
        <dbReference type="Rhea" id="RHEA:17989"/>
        <dbReference type="Rhea" id="RHEA-COMP:9863"/>
        <dbReference type="Rhea" id="RHEA-COMP:11604"/>
        <dbReference type="ChEBI" id="CHEBI:15378"/>
        <dbReference type="ChEBI" id="CHEBI:29999"/>
        <dbReference type="ChEBI" id="CHEBI:30616"/>
        <dbReference type="ChEBI" id="CHEBI:83421"/>
        <dbReference type="ChEBI" id="CHEBI:456216"/>
        <dbReference type="EC" id="2.7.11.1"/>
    </reaction>
</comment>
<dbReference type="Proteomes" id="UP000008311">
    <property type="component" value="Unassembled WGS sequence"/>
</dbReference>
<comment type="subcellular location">
    <subcellularLocation>
        <location evidence="1">Membrane</location>
        <topology evidence="1">Single-pass type I membrane protein</topology>
    </subcellularLocation>
</comment>
<evidence type="ECO:0000256" key="10">
    <source>
        <dbReference type="ARBA" id="ARBA00022777"/>
    </source>
</evidence>
<dbReference type="InterPro" id="IPR000719">
    <property type="entry name" value="Prot_kinase_dom"/>
</dbReference>
<dbReference type="SMART" id="SM00220">
    <property type="entry name" value="S_TKc"/>
    <property type="match status" value="1"/>
</dbReference>
<dbReference type="PANTHER" id="PTHR47976:SF30">
    <property type="entry name" value="RECEPTOR-LIKE SERINE_THREONINE-PROTEIN KINASE"/>
    <property type="match status" value="1"/>
</dbReference>
<evidence type="ECO:0000256" key="14">
    <source>
        <dbReference type="ARBA" id="ARBA00023157"/>
    </source>
</evidence>
<dbReference type="Pfam" id="PF01453">
    <property type="entry name" value="B_lectin"/>
    <property type="match status" value="1"/>
</dbReference>
<evidence type="ECO:0000256" key="8">
    <source>
        <dbReference type="ARBA" id="ARBA00022734"/>
    </source>
</evidence>
<comment type="similarity">
    <text evidence="19">Belongs to the protein kinase superfamily. Ser/Thr protein kinase family.</text>
</comment>
<dbReference type="GO" id="GO:0005524">
    <property type="term" value="F:ATP binding"/>
    <property type="evidence" value="ECO:0007669"/>
    <property type="project" value="UniProtKB-UniRule"/>
</dbReference>
<feature type="signal peptide" evidence="22">
    <location>
        <begin position="1"/>
        <end position="22"/>
    </location>
</feature>
<dbReference type="EC" id="2.7.11.1" evidence="19"/>
<organism evidence="26 27">
    <name type="scientific">Ricinus communis</name>
    <name type="common">Castor bean</name>
    <dbReference type="NCBI Taxonomy" id="3988"/>
    <lineage>
        <taxon>Eukaryota</taxon>
        <taxon>Viridiplantae</taxon>
        <taxon>Streptophyta</taxon>
        <taxon>Embryophyta</taxon>
        <taxon>Tracheophyta</taxon>
        <taxon>Spermatophyta</taxon>
        <taxon>Magnoliopsida</taxon>
        <taxon>eudicotyledons</taxon>
        <taxon>Gunneridae</taxon>
        <taxon>Pentapetalae</taxon>
        <taxon>rosids</taxon>
        <taxon>fabids</taxon>
        <taxon>Malpighiales</taxon>
        <taxon>Euphorbiaceae</taxon>
        <taxon>Acalyphoideae</taxon>
        <taxon>Acalypheae</taxon>
        <taxon>Ricinus</taxon>
    </lineage>
</organism>
<dbReference type="FunFam" id="2.90.10.30:FF:000003">
    <property type="entry name" value="Os04g0303100 protein"/>
    <property type="match status" value="1"/>
</dbReference>
<dbReference type="Pfam" id="PF00069">
    <property type="entry name" value="Pkinase"/>
    <property type="match status" value="1"/>
</dbReference>
<evidence type="ECO:0000256" key="9">
    <source>
        <dbReference type="ARBA" id="ARBA00022741"/>
    </source>
</evidence>
<dbReference type="AlphaFoldDB" id="B9SIQ7"/>
<evidence type="ECO:0000256" key="20">
    <source>
        <dbReference type="PROSITE-ProRule" id="PRU10141"/>
    </source>
</evidence>
<reference evidence="27" key="1">
    <citation type="journal article" date="2010" name="Nat. Biotechnol.">
        <title>Draft genome sequence of the oilseed species Ricinus communis.</title>
        <authorList>
            <person name="Chan A.P."/>
            <person name="Crabtree J."/>
            <person name="Zhao Q."/>
            <person name="Lorenzi H."/>
            <person name="Orvis J."/>
            <person name="Puiu D."/>
            <person name="Melake-Berhan A."/>
            <person name="Jones K.M."/>
            <person name="Redman J."/>
            <person name="Chen G."/>
            <person name="Cahoon E.B."/>
            <person name="Gedil M."/>
            <person name="Stanke M."/>
            <person name="Haas B.J."/>
            <person name="Wortman J.R."/>
            <person name="Fraser-Liggett C.M."/>
            <person name="Ravel J."/>
            <person name="Rabinowicz P.D."/>
        </authorList>
    </citation>
    <scope>NUCLEOTIDE SEQUENCE [LARGE SCALE GENOMIC DNA]</scope>
    <source>
        <strain evidence="27">cv. Hale</strain>
    </source>
</reference>
<dbReference type="Gene3D" id="2.90.10.30">
    <property type="match status" value="1"/>
</dbReference>
<dbReference type="EMBL" id="EQ973976">
    <property type="protein sequence ID" value="EEF36480.1"/>
    <property type="molecule type" value="Genomic_DNA"/>
</dbReference>
<evidence type="ECO:0000256" key="15">
    <source>
        <dbReference type="ARBA" id="ARBA00023170"/>
    </source>
</evidence>
<feature type="domain" description="Apple" evidence="25">
    <location>
        <begin position="374"/>
        <end position="454"/>
    </location>
</feature>
<keyword evidence="13 21" id="KW-0472">Membrane</keyword>
<feature type="transmembrane region" description="Helical" evidence="21">
    <location>
        <begin position="481"/>
        <end position="507"/>
    </location>
</feature>
<comment type="catalytic activity">
    <reaction evidence="17 19">
        <text>L-threonyl-[protein] + ATP = O-phospho-L-threonyl-[protein] + ADP + H(+)</text>
        <dbReference type="Rhea" id="RHEA:46608"/>
        <dbReference type="Rhea" id="RHEA-COMP:11060"/>
        <dbReference type="Rhea" id="RHEA-COMP:11605"/>
        <dbReference type="ChEBI" id="CHEBI:15378"/>
        <dbReference type="ChEBI" id="CHEBI:30013"/>
        <dbReference type="ChEBI" id="CHEBI:30616"/>
        <dbReference type="ChEBI" id="CHEBI:61977"/>
        <dbReference type="ChEBI" id="CHEBI:456216"/>
        <dbReference type="EC" id="2.7.11.1"/>
    </reaction>
</comment>
<dbReference type="GO" id="GO:0106310">
    <property type="term" value="F:protein serine kinase activity"/>
    <property type="evidence" value="ECO:0007669"/>
    <property type="project" value="RHEA"/>
</dbReference>
<evidence type="ECO:0000256" key="12">
    <source>
        <dbReference type="ARBA" id="ARBA00022989"/>
    </source>
</evidence>
<keyword evidence="8" id="KW-0430">Lectin</keyword>
<evidence type="ECO:0000313" key="26">
    <source>
        <dbReference type="EMBL" id="EEF36480.1"/>
    </source>
</evidence>
<feature type="domain" description="Protein kinase" evidence="23">
    <location>
        <begin position="539"/>
        <end position="809"/>
    </location>
</feature>
<dbReference type="CDD" id="cd14066">
    <property type="entry name" value="STKc_IRAK"/>
    <property type="match status" value="1"/>
</dbReference>
<dbReference type="Pfam" id="PF08276">
    <property type="entry name" value="PAN_2"/>
    <property type="match status" value="1"/>
</dbReference>
<dbReference type="eggNOG" id="ENOG502QUNW">
    <property type="taxonomic scope" value="Eukaryota"/>
</dbReference>
<keyword evidence="7 22" id="KW-0732">Signal</keyword>
<keyword evidence="12 21" id="KW-1133">Transmembrane helix</keyword>
<evidence type="ECO:0000256" key="1">
    <source>
        <dbReference type="ARBA" id="ARBA00004479"/>
    </source>
</evidence>
<dbReference type="FunFam" id="2.90.10.10:FF:000039">
    <property type="entry name" value="G-type lectin S-receptor-like serine/threonine-protein kinase SD2-5"/>
    <property type="match status" value="1"/>
</dbReference>
<dbReference type="InterPro" id="IPR024171">
    <property type="entry name" value="SRK-like_kinase"/>
</dbReference>
<evidence type="ECO:0000313" key="27">
    <source>
        <dbReference type="Proteomes" id="UP000008311"/>
    </source>
</evidence>
<name>B9SIQ7_RICCO</name>
<dbReference type="PANTHER" id="PTHR47976">
    <property type="entry name" value="G-TYPE LECTIN S-RECEPTOR-LIKE SERINE/THREONINE-PROTEIN KINASE SD2-5"/>
    <property type="match status" value="1"/>
</dbReference>
<keyword evidence="11 19" id="KW-0067">ATP-binding</keyword>
<dbReference type="GO" id="GO:0030246">
    <property type="term" value="F:carbohydrate binding"/>
    <property type="evidence" value="ECO:0007669"/>
    <property type="project" value="UniProtKB-KW"/>
</dbReference>
<dbReference type="GO" id="GO:0004672">
    <property type="term" value="F:protein kinase activity"/>
    <property type="evidence" value="ECO:0000318"/>
    <property type="project" value="GO_Central"/>
</dbReference>
<feature type="binding site" evidence="20">
    <location>
        <position position="567"/>
    </location>
    <ligand>
        <name>ATP</name>
        <dbReference type="ChEBI" id="CHEBI:30616"/>
    </ligand>
</feature>
<feature type="chain" id="PRO_5002891473" description="Receptor-like serine/threonine-protein kinase" evidence="22">
    <location>
        <begin position="23"/>
        <end position="870"/>
    </location>
</feature>
<dbReference type="PROSITE" id="PS00107">
    <property type="entry name" value="PROTEIN_KINASE_ATP"/>
    <property type="match status" value="1"/>
</dbReference>
<dbReference type="PROSITE" id="PS00108">
    <property type="entry name" value="PROTEIN_KINASE_ST"/>
    <property type="match status" value="1"/>
</dbReference>
<dbReference type="Gene3D" id="1.10.510.10">
    <property type="entry name" value="Transferase(Phosphotransferase) domain 1"/>
    <property type="match status" value="1"/>
</dbReference>
<evidence type="ECO:0000256" key="17">
    <source>
        <dbReference type="ARBA" id="ARBA00047899"/>
    </source>
</evidence>
<dbReference type="InterPro" id="IPR017441">
    <property type="entry name" value="Protein_kinase_ATP_BS"/>
</dbReference>
<keyword evidence="27" id="KW-1185">Reference proteome</keyword>
<dbReference type="GO" id="GO:0016020">
    <property type="term" value="C:membrane"/>
    <property type="evidence" value="ECO:0007669"/>
    <property type="project" value="UniProtKB-SubCell"/>
</dbReference>
<evidence type="ECO:0000256" key="3">
    <source>
        <dbReference type="ARBA" id="ARBA00022536"/>
    </source>
</evidence>
<keyword evidence="3" id="KW-0245">EGF-like domain</keyword>
<dbReference type="InterPro" id="IPR036426">
    <property type="entry name" value="Bulb-type_lectin_dom_sf"/>
</dbReference>
<evidence type="ECO:0000259" key="23">
    <source>
        <dbReference type="PROSITE" id="PS50011"/>
    </source>
</evidence>
<dbReference type="PROSITE" id="PS50927">
    <property type="entry name" value="BULB_LECTIN"/>
    <property type="match status" value="1"/>
</dbReference>
<gene>
    <name evidence="26" type="ORF">RCOM_0538930</name>
</gene>
<dbReference type="InterPro" id="IPR051343">
    <property type="entry name" value="G-type_lectin_kinases/EP1-like"/>
</dbReference>